<organism evidence="1 2">
    <name type="scientific">Aquitalea aquatica</name>
    <dbReference type="NCBI Taxonomy" id="3044273"/>
    <lineage>
        <taxon>Bacteria</taxon>
        <taxon>Pseudomonadati</taxon>
        <taxon>Pseudomonadota</taxon>
        <taxon>Betaproteobacteria</taxon>
        <taxon>Neisseriales</taxon>
        <taxon>Chromobacteriaceae</taxon>
        <taxon>Aquitalea</taxon>
    </lineage>
</organism>
<dbReference type="AlphaFoldDB" id="A0A838Y528"/>
<accession>A0A838Y528</accession>
<protein>
    <submittedName>
        <fullName evidence="1">Uncharacterized protein</fullName>
    </submittedName>
</protein>
<evidence type="ECO:0000313" key="2">
    <source>
        <dbReference type="Proteomes" id="UP000545606"/>
    </source>
</evidence>
<name>A0A838Y528_9NEIS</name>
<dbReference type="EMBL" id="JACERN010000042">
    <property type="protein sequence ID" value="MBA4710550.1"/>
    <property type="molecule type" value="Genomic_DNA"/>
</dbReference>
<proteinExistence type="predicted"/>
<dbReference type="RefSeq" id="WP_181837420.1">
    <property type="nucleotide sequence ID" value="NZ_JACERN010000042.1"/>
</dbReference>
<evidence type="ECO:0000313" key="1">
    <source>
        <dbReference type="EMBL" id="MBA4710550.1"/>
    </source>
</evidence>
<reference evidence="1 2" key="1">
    <citation type="submission" date="2020-07" db="EMBL/GenBank/DDBJ databases">
        <title>Draft genome sequence of violacein-producing bacteria and related species.</title>
        <authorList>
            <person name="Wilson H.S."/>
            <person name="De Leon M.E."/>
        </authorList>
    </citation>
    <scope>NUCLEOTIDE SEQUENCE [LARGE SCALE GENOMIC DNA]</scope>
    <source>
        <strain evidence="1 2">HSC-21Su07</strain>
    </source>
</reference>
<sequence length="160" mass="18080">MEYSEIRDRFKEYSDRRWDFWYQMKLEIAQLHVEYEASLKLADRFYRDANGKDRLYTYIAQAKDGLTAEVPTQALETGPGLALSFVVVTALEERPNALPKTEVGVALTLSKDAGKYVVEFDGKDPVVVTVTAADVPGKYAEVAEVIKRFILKSCDLAVFD</sequence>
<dbReference type="Proteomes" id="UP000545606">
    <property type="component" value="Unassembled WGS sequence"/>
</dbReference>
<keyword evidence="2" id="KW-1185">Reference proteome</keyword>
<gene>
    <name evidence="1" type="ORF">H2Z84_19420</name>
</gene>
<comment type="caution">
    <text evidence="1">The sequence shown here is derived from an EMBL/GenBank/DDBJ whole genome shotgun (WGS) entry which is preliminary data.</text>
</comment>